<accession>A0A9D2QGN9</accession>
<dbReference type="EMBL" id="DWVP01000015">
    <property type="protein sequence ID" value="HJC85202.1"/>
    <property type="molecule type" value="Genomic_DNA"/>
</dbReference>
<reference evidence="1" key="1">
    <citation type="journal article" date="2021" name="PeerJ">
        <title>Extensive microbial diversity within the chicken gut microbiome revealed by metagenomics and culture.</title>
        <authorList>
            <person name="Gilroy R."/>
            <person name="Ravi A."/>
            <person name="Getino M."/>
            <person name="Pursley I."/>
            <person name="Horton D.L."/>
            <person name="Alikhan N.F."/>
            <person name="Baker D."/>
            <person name="Gharbi K."/>
            <person name="Hall N."/>
            <person name="Watson M."/>
            <person name="Adriaenssens E.M."/>
            <person name="Foster-Nyarko E."/>
            <person name="Jarju S."/>
            <person name="Secka A."/>
            <person name="Antonio M."/>
            <person name="Oren A."/>
            <person name="Chaudhuri R.R."/>
            <person name="La Ragione R."/>
            <person name="Hildebrand F."/>
            <person name="Pallen M.J."/>
        </authorList>
    </citation>
    <scope>NUCLEOTIDE SEQUENCE</scope>
    <source>
        <strain evidence="1">ChiHjej13B12-4958</strain>
    </source>
</reference>
<protein>
    <submittedName>
        <fullName evidence="1">Uncharacterized protein</fullName>
    </submittedName>
</protein>
<feature type="non-terminal residue" evidence="1">
    <location>
        <position position="153"/>
    </location>
</feature>
<evidence type="ECO:0000313" key="2">
    <source>
        <dbReference type="Proteomes" id="UP000823858"/>
    </source>
</evidence>
<dbReference type="Proteomes" id="UP000823858">
    <property type="component" value="Unassembled WGS sequence"/>
</dbReference>
<organism evidence="1 2">
    <name type="scientific">Candidatus Corynebacterium faecigallinarum</name>
    <dbReference type="NCBI Taxonomy" id="2838528"/>
    <lineage>
        <taxon>Bacteria</taxon>
        <taxon>Bacillati</taxon>
        <taxon>Actinomycetota</taxon>
        <taxon>Actinomycetes</taxon>
        <taxon>Mycobacteriales</taxon>
        <taxon>Corynebacteriaceae</taxon>
        <taxon>Corynebacterium</taxon>
    </lineage>
</organism>
<proteinExistence type="predicted"/>
<gene>
    <name evidence="1" type="ORF">H9751_06635</name>
</gene>
<evidence type="ECO:0000313" key="1">
    <source>
        <dbReference type="EMBL" id="HJC85202.1"/>
    </source>
</evidence>
<reference evidence="1" key="2">
    <citation type="submission" date="2021-04" db="EMBL/GenBank/DDBJ databases">
        <authorList>
            <person name="Gilroy R."/>
        </authorList>
    </citation>
    <scope>NUCLEOTIDE SEQUENCE</scope>
    <source>
        <strain evidence="1">ChiHjej13B12-4958</strain>
    </source>
</reference>
<name>A0A9D2QGN9_9CORY</name>
<dbReference type="AlphaFoldDB" id="A0A9D2QGN9"/>
<comment type="caution">
    <text evidence="1">The sequence shown here is derived from an EMBL/GenBank/DDBJ whole genome shotgun (WGS) entry which is preliminary data.</text>
</comment>
<sequence>MSTVWLLRNDALDNDLEDLGLITIGWDETGDLRGMSKSEILAKLREARPEKSEPSHASSVGSLLRFRDDVRIGDVVVAPRQDGRHLRIGTVTGDYFYDADAEEHRHRRTIRWERTDVVRSELPVASQRSLKSVRTLSLMHSLPDMYRRMAQDH</sequence>